<feature type="domain" description="DUF362" evidence="1">
    <location>
        <begin position="229"/>
        <end position="420"/>
    </location>
</feature>
<dbReference type="Proteomes" id="UP000756860">
    <property type="component" value="Unassembled WGS sequence"/>
</dbReference>
<reference evidence="2 3" key="1">
    <citation type="submission" date="2021-05" db="EMBL/GenBank/DDBJ databases">
        <title>The draft genome of Geobacter luticola JCM 17780.</title>
        <authorList>
            <person name="Xu Z."/>
            <person name="Masuda Y."/>
            <person name="Itoh H."/>
            <person name="Senoo K."/>
        </authorList>
    </citation>
    <scope>NUCLEOTIDE SEQUENCE [LARGE SCALE GENOMIC DNA]</scope>
    <source>
        <strain evidence="2 3">JCM 17780</strain>
    </source>
</reference>
<dbReference type="RefSeq" id="WP_214176217.1">
    <property type="nucleotide sequence ID" value="NZ_JAHCVK010000008.1"/>
</dbReference>
<evidence type="ECO:0000313" key="2">
    <source>
        <dbReference type="EMBL" id="MBT0654209.1"/>
    </source>
</evidence>
<accession>A0ABS5SHX2</accession>
<keyword evidence="3" id="KW-1185">Reference proteome</keyword>
<evidence type="ECO:0000259" key="1">
    <source>
        <dbReference type="Pfam" id="PF04015"/>
    </source>
</evidence>
<feature type="domain" description="DUF362" evidence="1">
    <location>
        <begin position="79"/>
        <end position="168"/>
    </location>
</feature>
<dbReference type="InterPro" id="IPR007160">
    <property type="entry name" value="DUF362"/>
</dbReference>
<sequence length="491" mass="55055">MRNLYIEHRPDAAYSYEPPFHPGSSYPEYPWGTECIVASPNDAYDMVRETLHQLGLDARNFDTPAWNPFGSFIEPGMTVLVKPNMVLSWHPGGDDPNLDTMITNPSVVRAVLDYVAIALKGTGTIIVGDAPLQSCDFDKLIASRGYECMGDFYASRGVQLRYVDFRQVRSRYNDDGILETSEAPGDPLGYLLVDMDGQSAHCDVRRHRHNFRVTNYDHRKMRHYHTVDNDRYLISGTALSADVIITMPKLKTHRKAGMTASLKNFIGIIGHKDCLPHHRKGSLEEGGDEYLKANGFKRLAVFFEEWFNIFSIANWHWAARQVRKGIHYAWGKAWQQNTDPFSEGSWYGNDTIWRTTHDLVRIARYADKGGKLHAEPQRTIFSLVDAIVAGEKEGPLIASPKHAGVIAAGFDLPALDMALAAIMGFDAEKIPTVREAFNNARYPLTSLSVDDVVLEAGNGEWRGKKAISLPRRASLMFTPTAGWAGHVEKQD</sequence>
<organism evidence="2 3">
    <name type="scientific">Geomobilimonas luticola</name>
    <dbReference type="NCBI Taxonomy" id="1114878"/>
    <lineage>
        <taxon>Bacteria</taxon>
        <taxon>Pseudomonadati</taxon>
        <taxon>Thermodesulfobacteriota</taxon>
        <taxon>Desulfuromonadia</taxon>
        <taxon>Geobacterales</taxon>
        <taxon>Geobacteraceae</taxon>
        <taxon>Geomobilimonas</taxon>
    </lineage>
</organism>
<dbReference type="Pfam" id="PF04015">
    <property type="entry name" value="DUF362"/>
    <property type="match status" value="2"/>
</dbReference>
<dbReference type="EMBL" id="JAHCVK010000008">
    <property type="protein sequence ID" value="MBT0654209.1"/>
    <property type="molecule type" value="Genomic_DNA"/>
</dbReference>
<proteinExistence type="predicted"/>
<name>A0ABS5SHX2_9BACT</name>
<evidence type="ECO:0000313" key="3">
    <source>
        <dbReference type="Proteomes" id="UP000756860"/>
    </source>
</evidence>
<gene>
    <name evidence="2" type="ORF">KI810_14185</name>
</gene>
<comment type="caution">
    <text evidence="2">The sequence shown here is derived from an EMBL/GenBank/DDBJ whole genome shotgun (WGS) entry which is preliminary data.</text>
</comment>
<protein>
    <submittedName>
        <fullName evidence="2">DUF362 domain-containing protein</fullName>
    </submittedName>
</protein>